<dbReference type="AlphaFoldDB" id="A0A221V2R9"/>
<dbReference type="Proteomes" id="UP000204551">
    <property type="component" value="Chromosome"/>
</dbReference>
<evidence type="ECO:0000313" key="1">
    <source>
        <dbReference type="EMBL" id="ASO07884.1"/>
    </source>
</evidence>
<dbReference type="KEGG" id="aalg:AREALGSMS7_04486"/>
<gene>
    <name evidence="1" type="ORF">AREALGSMS7_04486</name>
</gene>
<name>A0A221V2R9_9FLAO</name>
<protein>
    <submittedName>
        <fullName evidence="1">Uncharacterized protein</fullName>
    </submittedName>
</protein>
<reference evidence="1 2" key="1">
    <citation type="submission" date="2017-07" db="EMBL/GenBank/DDBJ databases">
        <title>Genome Sequence of Arenibacter algicola Strain SMS7 Isolated from a culture of the Diatom Skeletonema marinoi.</title>
        <authorList>
            <person name="Topel M."/>
            <person name="Pinder M.I.M."/>
            <person name="Johansson O.N."/>
            <person name="Kourtchenko O."/>
            <person name="Godhe A."/>
            <person name="Clarke A.K."/>
        </authorList>
    </citation>
    <scope>NUCLEOTIDE SEQUENCE [LARGE SCALE GENOMIC DNA]</scope>
    <source>
        <strain evidence="1 2">SMS7</strain>
    </source>
</reference>
<evidence type="ECO:0000313" key="2">
    <source>
        <dbReference type="Proteomes" id="UP000204551"/>
    </source>
</evidence>
<organism evidence="1 2">
    <name type="scientific">Arenibacter algicola</name>
    <dbReference type="NCBI Taxonomy" id="616991"/>
    <lineage>
        <taxon>Bacteria</taxon>
        <taxon>Pseudomonadati</taxon>
        <taxon>Bacteroidota</taxon>
        <taxon>Flavobacteriia</taxon>
        <taxon>Flavobacteriales</taxon>
        <taxon>Flavobacteriaceae</taxon>
        <taxon>Arenibacter</taxon>
    </lineage>
</organism>
<sequence length="42" mass="5182">MLRNEAKPKNRYKKSGSLFYTIIQRNKKRFKHYLGNLIHFEI</sequence>
<proteinExistence type="predicted"/>
<accession>A0A221V2R9</accession>
<dbReference type="EMBL" id="CP022515">
    <property type="protein sequence ID" value="ASO07884.1"/>
    <property type="molecule type" value="Genomic_DNA"/>
</dbReference>